<feature type="chain" id="PRO_5045094171" description="Copper amine oxidase-like N-terminal domain-containing protein" evidence="2">
    <location>
        <begin position="23"/>
        <end position="195"/>
    </location>
</feature>
<evidence type="ECO:0000313" key="3">
    <source>
        <dbReference type="EMBL" id="MBW7475956.1"/>
    </source>
</evidence>
<dbReference type="Proteomes" id="UP000812277">
    <property type="component" value="Unassembled WGS sequence"/>
</dbReference>
<feature type="coiled-coil region" evidence="1">
    <location>
        <begin position="155"/>
        <end position="189"/>
    </location>
</feature>
<name>A0ABS7D8Q0_9BACL</name>
<evidence type="ECO:0008006" key="5">
    <source>
        <dbReference type="Google" id="ProtNLM"/>
    </source>
</evidence>
<keyword evidence="1" id="KW-0175">Coiled coil</keyword>
<evidence type="ECO:0000256" key="1">
    <source>
        <dbReference type="SAM" id="Coils"/>
    </source>
</evidence>
<sequence>MRKYIVGFLVGLLAASAMPAYGAVQSLIGKKVGGELSISYNGEQIGKGIIVDGRSYLPVRDTANALGLNLNVGKEGVQLSVPVDPLDQIASKNEEINGLKSQIIILNNKRDVAVRERDQLKNALSQPNKVLETARIYLDSLGADDPRRVKATSSVDQLEKQEVEDKQRLADLESEIVEYDNQIAALEAEITELQK</sequence>
<accession>A0ABS7D8Q0</accession>
<gene>
    <name evidence="3" type="ORF">K0T92_14515</name>
</gene>
<protein>
    <recommendedName>
        <fullName evidence="5">Copper amine oxidase-like N-terminal domain-containing protein</fullName>
    </recommendedName>
</protein>
<feature type="signal peptide" evidence="2">
    <location>
        <begin position="1"/>
        <end position="22"/>
    </location>
</feature>
<evidence type="ECO:0000256" key="2">
    <source>
        <dbReference type="SAM" id="SignalP"/>
    </source>
</evidence>
<dbReference type="EMBL" id="JAHZIJ010000009">
    <property type="protein sequence ID" value="MBW7475956.1"/>
    <property type="molecule type" value="Genomic_DNA"/>
</dbReference>
<proteinExistence type="predicted"/>
<keyword evidence="4" id="KW-1185">Reference proteome</keyword>
<comment type="caution">
    <text evidence="3">The sequence shown here is derived from an EMBL/GenBank/DDBJ whole genome shotgun (WGS) entry which is preliminary data.</text>
</comment>
<reference evidence="3 4" key="1">
    <citation type="submission" date="2021-07" db="EMBL/GenBank/DDBJ databases">
        <title>Paenibacillus radiodurans sp. nov., isolated from the southeastern edge of Tengger Desert.</title>
        <authorList>
            <person name="Zhang G."/>
        </authorList>
    </citation>
    <scope>NUCLEOTIDE SEQUENCE [LARGE SCALE GENOMIC DNA]</scope>
    <source>
        <strain evidence="3 4">DT7-4</strain>
    </source>
</reference>
<evidence type="ECO:0000313" key="4">
    <source>
        <dbReference type="Proteomes" id="UP000812277"/>
    </source>
</evidence>
<dbReference type="RefSeq" id="WP_219873192.1">
    <property type="nucleotide sequence ID" value="NZ_JAHZIJ010000009.1"/>
</dbReference>
<organism evidence="3 4">
    <name type="scientific">Paenibacillus oenotherae</name>
    <dbReference type="NCBI Taxonomy" id="1435645"/>
    <lineage>
        <taxon>Bacteria</taxon>
        <taxon>Bacillati</taxon>
        <taxon>Bacillota</taxon>
        <taxon>Bacilli</taxon>
        <taxon>Bacillales</taxon>
        <taxon>Paenibacillaceae</taxon>
        <taxon>Paenibacillus</taxon>
    </lineage>
</organism>
<keyword evidence="2" id="KW-0732">Signal</keyword>